<evidence type="ECO:0000256" key="5">
    <source>
        <dbReference type="ARBA" id="ARBA00022840"/>
    </source>
</evidence>
<dbReference type="Gene3D" id="1.10.287.890">
    <property type="entry name" value="Crystal structure of tRNA isopentenylpyrophosphate transferase (bh2366) domain"/>
    <property type="match status" value="1"/>
</dbReference>
<keyword evidence="2 7" id="KW-0808">Transferase</keyword>
<organism evidence="7">
    <name type="scientific">hydrothermal vent metagenome</name>
    <dbReference type="NCBI Taxonomy" id="652676"/>
    <lineage>
        <taxon>unclassified sequences</taxon>
        <taxon>metagenomes</taxon>
        <taxon>ecological metagenomes</taxon>
    </lineage>
</organism>
<name>A0A3B1BGH0_9ZZZZ</name>
<evidence type="ECO:0000256" key="2">
    <source>
        <dbReference type="ARBA" id="ARBA00022679"/>
    </source>
</evidence>
<protein>
    <submittedName>
        <fullName evidence="7">tRNA dimethylallyltransferase</fullName>
        <ecNumber evidence="7">2.5.1.75</ecNumber>
    </submittedName>
</protein>
<dbReference type="NCBIfam" id="TIGR00174">
    <property type="entry name" value="miaA"/>
    <property type="match status" value="1"/>
</dbReference>
<dbReference type="AlphaFoldDB" id="A0A3B1BGH0"/>
<evidence type="ECO:0000256" key="1">
    <source>
        <dbReference type="ARBA" id="ARBA00001946"/>
    </source>
</evidence>
<dbReference type="EMBL" id="UOFW01000075">
    <property type="protein sequence ID" value="VAX04057.1"/>
    <property type="molecule type" value="Genomic_DNA"/>
</dbReference>
<proteinExistence type="predicted"/>
<comment type="cofactor">
    <cofactor evidence="1">
        <name>Mg(2+)</name>
        <dbReference type="ChEBI" id="CHEBI:18420"/>
    </cofactor>
</comment>
<dbReference type="GO" id="GO:0006400">
    <property type="term" value="P:tRNA modification"/>
    <property type="evidence" value="ECO:0007669"/>
    <property type="project" value="TreeGrafter"/>
</dbReference>
<dbReference type="GO" id="GO:0052381">
    <property type="term" value="F:tRNA dimethylallyltransferase activity"/>
    <property type="evidence" value="ECO:0007669"/>
    <property type="project" value="UniProtKB-EC"/>
</dbReference>
<dbReference type="EC" id="2.5.1.75" evidence="7"/>
<dbReference type="FunFam" id="1.10.20.140:FF:000001">
    <property type="entry name" value="tRNA dimethylallyltransferase"/>
    <property type="match status" value="1"/>
</dbReference>
<keyword evidence="5" id="KW-0067">ATP-binding</keyword>
<keyword evidence="4" id="KW-0547">Nucleotide-binding</keyword>
<sequence length="237" mass="27659">MRGLCPGPPANWSIRQALTQEASERGWSFLHEKLQQVDPDLAQRLHPNDQPKVLRALEVYQSLGIPFSKVQQEHQFQESPYPFLLIGLTMERQTLYRRIEARVEWEIEKGLVEETQRLMQKGYSRNLGSMKGLGYRQFSGYLDGEYSYDEAVRLLKRDTRHFAKRQMTWFRKEPGIHWISLEESDSPVTVAKRILEAIDDFLHTFNASQVAFDRKALYRTEYLPEGTSQLRCSSSTS</sequence>
<keyword evidence="6" id="KW-0460">Magnesium</keyword>
<evidence type="ECO:0000256" key="3">
    <source>
        <dbReference type="ARBA" id="ARBA00022694"/>
    </source>
</evidence>
<evidence type="ECO:0000313" key="7">
    <source>
        <dbReference type="EMBL" id="VAX04057.1"/>
    </source>
</evidence>
<evidence type="ECO:0000256" key="4">
    <source>
        <dbReference type="ARBA" id="ARBA00022741"/>
    </source>
</evidence>
<evidence type="ECO:0000256" key="6">
    <source>
        <dbReference type="ARBA" id="ARBA00022842"/>
    </source>
</evidence>
<gene>
    <name evidence="7" type="ORF">MNBD_ALPHA03-1539</name>
</gene>
<dbReference type="InterPro" id="IPR039657">
    <property type="entry name" value="Dimethylallyltransferase"/>
</dbReference>
<dbReference type="GO" id="GO:0005524">
    <property type="term" value="F:ATP binding"/>
    <property type="evidence" value="ECO:0007669"/>
    <property type="project" value="UniProtKB-KW"/>
</dbReference>
<accession>A0A3B1BGH0</accession>
<dbReference type="Pfam" id="PF01715">
    <property type="entry name" value="IPPT"/>
    <property type="match status" value="1"/>
</dbReference>
<dbReference type="InterPro" id="IPR018022">
    <property type="entry name" value="IPT"/>
</dbReference>
<dbReference type="PANTHER" id="PTHR11088">
    <property type="entry name" value="TRNA DIMETHYLALLYLTRANSFERASE"/>
    <property type="match status" value="1"/>
</dbReference>
<reference evidence="7" key="1">
    <citation type="submission" date="2018-06" db="EMBL/GenBank/DDBJ databases">
        <authorList>
            <person name="Zhirakovskaya E."/>
        </authorList>
    </citation>
    <scope>NUCLEOTIDE SEQUENCE</scope>
</reference>
<dbReference type="Gene3D" id="1.10.20.140">
    <property type="match status" value="1"/>
</dbReference>
<dbReference type="PANTHER" id="PTHR11088:SF60">
    <property type="entry name" value="TRNA DIMETHYLALLYLTRANSFERASE"/>
    <property type="match status" value="1"/>
</dbReference>
<keyword evidence="3" id="KW-0819">tRNA processing</keyword>